<dbReference type="PANTHER" id="PTHR36571:SF1">
    <property type="entry name" value="PROTEIN YGIW"/>
    <property type="match status" value="1"/>
</dbReference>
<reference evidence="7 10" key="3">
    <citation type="submission" date="2018-06" db="EMBL/GenBank/DDBJ databases">
        <authorList>
            <consortium name="Pathogen Informatics"/>
            <person name="Doyle S."/>
        </authorList>
    </citation>
    <scope>NUCLEOTIDE SEQUENCE [LARGE SCALE GENOMIC DNA]</scope>
    <source>
        <strain evidence="7 10">NCTC10279</strain>
    </source>
</reference>
<dbReference type="InterPro" id="IPR005220">
    <property type="entry name" value="CarO-like"/>
</dbReference>
<protein>
    <submittedName>
        <fullName evidence="7">Protein YgiW</fullName>
    </submittedName>
    <submittedName>
        <fullName evidence="6">TIGR00156 family protein</fullName>
    </submittedName>
    <submittedName>
        <fullName evidence="4">YgiW/YdeI family stress tolerance OB fold protein</fullName>
    </submittedName>
</protein>
<evidence type="ECO:0000313" key="3">
    <source>
        <dbReference type="EMBL" id="BBF53938.1"/>
    </source>
</evidence>
<evidence type="ECO:0000313" key="14">
    <source>
        <dbReference type="Proteomes" id="UP000842385"/>
    </source>
</evidence>
<dbReference type="EMBL" id="QFSS01000468">
    <property type="protein sequence ID" value="PZZ58355.1"/>
    <property type="molecule type" value="Genomic_DNA"/>
</dbReference>
<dbReference type="EMBL" id="UASG01000010">
    <property type="protein sequence ID" value="SPX30136.1"/>
    <property type="molecule type" value="Genomic_DNA"/>
</dbReference>
<evidence type="ECO:0000313" key="10">
    <source>
        <dbReference type="Proteomes" id="UP000250385"/>
    </source>
</evidence>
<dbReference type="NCBIfam" id="NF033674">
    <property type="entry name" value="stress_OB_fold"/>
    <property type="match status" value="1"/>
</dbReference>
<dbReference type="Proteomes" id="UP000842385">
    <property type="component" value="Unassembled WGS sequence"/>
</dbReference>
<dbReference type="NCBIfam" id="TIGR00156">
    <property type="entry name" value="YgiW/YdeI family stress tolerance OB fold protein"/>
    <property type="match status" value="1"/>
</dbReference>
<evidence type="ECO:0000313" key="7">
    <source>
        <dbReference type="EMBL" id="SPX30136.1"/>
    </source>
</evidence>
<proteinExistence type="predicted"/>
<feature type="signal peptide" evidence="2">
    <location>
        <begin position="1"/>
        <end position="19"/>
    </location>
</feature>
<evidence type="ECO:0000313" key="11">
    <source>
        <dbReference type="Proteomes" id="UP000281900"/>
    </source>
</evidence>
<dbReference type="AlphaFoldDB" id="A0A0D6ZI51"/>
<reference evidence="3 11" key="4">
    <citation type="submission" date="2018-07" db="EMBL/GenBank/DDBJ databases">
        <title>Genomic analysis of colistin resistant EHEC isolated from cattle in Japan.</title>
        <authorList>
            <person name="Kusumoto M."/>
            <person name="Misumi W."/>
            <person name="Ogura Y."/>
            <person name="Hayashi T."/>
            <person name="Akiba M."/>
        </authorList>
    </citation>
    <scope>NUCLEOTIDE SEQUENCE [LARGE SCALE GENOMIC DNA]</scope>
    <source>
        <strain evidence="3 11">E2863</strain>
    </source>
</reference>
<dbReference type="InterPro" id="IPR036700">
    <property type="entry name" value="BOBF_sf"/>
</dbReference>
<evidence type="ECO:0000256" key="1">
    <source>
        <dbReference type="ARBA" id="ARBA00022729"/>
    </source>
</evidence>
<evidence type="ECO:0000313" key="5">
    <source>
        <dbReference type="EMBL" id="HAI8960950.1"/>
    </source>
</evidence>
<dbReference type="EMBL" id="DABFUC010000060">
    <property type="protein sequence ID" value="HAI8960950.1"/>
    <property type="molecule type" value="Genomic_DNA"/>
</dbReference>
<dbReference type="Proteomes" id="UP000248865">
    <property type="component" value="Unassembled WGS sequence"/>
</dbReference>
<dbReference type="OMA" id="GEVDHSW"/>
<dbReference type="PANTHER" id="PTHR36571">
    <property type="entry name" value="PROTEIN YGIW"/>
    <property type="match status" value="1"/>
</dbReference>
<dbReference type="Proteomes" id="UP000521994">
    <property type="component" value="Unassembled WGS sequence"/>
</dbReference>
<dbReference type="Proteomes" id="UP000305093">
    <property type="component" value="Unassembled WGS sequence"/>
</dbReference>
<sequence>MKKVLIAALISGVSFGAFAQQGGFQGPEAERSTVAQAKELKDDAWVILEGSIVKKVGDERYEFRDNSGTIVTDIDDSVWAGQNVSPKDKVRIEGEIDKDLSSVEVDVKALKLLK</sequence>
<keyword evidence="1 2" id="KW-0732">Signal</keyword>
<evidence type="ECO:0000313" key="6">
    <source>
        <dbReference type="EMBL" id="PZZ58355.1"/>
    </source>
</evidence>
<evidence type="ECO:0000313" key="8">
    <source>
        <dbReference type="EMBL" id="TJF60280.1"/>
    </source>
</evidence>
<dbReference type="EMBL" id="RROO01000077">
    <property type="protein sequence ID" value="TJF60280.1"/>
    <property type="molecule type" value="Genomic_DNA"/>
</dbReference>
<dbReference type="Proteomes" id="UP000250385">
    <property type="component" value="Unassembled WGS sequence"/>
</dbReference>
<reference evidence="8 12" key="5">
    <citation type="submission" date="2018-12" db="EMBL/GenBank/DDBJ databases">
        <title>Food and Water Safety Consortium.</title>
        <authorList>
            <person name="Tyson S."/>
            <person name="Peterson C.-L."/>
            <person name="Olson A."/>
            <person name="Tyler S."/>
            <person name="Cabral J."/>
            <person name="Lynch T."/>
            <person name="Knox N."/>
            <person name="Van Domselaar G."/>
            <person name="Graham M."/>
        </authorList>
    </citation>
    <scope>NUCLEOTIDE SEQUENCE [LARGE SCALE GENOMIC DNA]</scope>
    <source>
        <strain evidence="8 12">FWSEC0419</strain>
    </source>
</reference>
<gene>
    <name evidence="7" type="primary">ygiW_2</name>
    <name evidence="4" type="ORF">BG944_005428</name>
    <name evidence="8" type="ORF">C9194_24220</name>
    <name evidence="6" type="ORF">DIV22_27430</name>
    <name evidence="3" type="ORF">E2863_02450</name>
    <name evidence="5" type="ORF">HKA49_005263</name>
    <name evidence="7" type="ORF">NCTC10279_02431</name>
</gene>
<reference evidence="5 14" key="1">
    <citation type="journal article" date="2018" name="Genome Biol.">
        <title>SKESA: strategic k-mer extension for scrupulous assemblies.</title>
        <authorList>
            <person name="Souvorov A."/>
            <person name="Agarwala R."/>
            <person name="Lipman D.J."/>
        </authorList>
    </citation>
    <scope>NUCLEOTIDE SEQUENCE [LARGE SCALE GENOMIC DNA]</scope>
    <source>
        <strain evidence="5 14">TW14994</strain>
    </source>
</reference>
<reference evidence="5" key="7">
    <citation type="submission" date="2020-04" db="EMBL/GenBank/DDBJ databases">
        <authorList>
            <consortium name="NCBI Pathogen Detection Project"/>
        </authorList>
    </citation>
    <scope>NUCLEOTIDE SEQUENCE</scope>
    <source>
        <strain evidence="5">TW14994</strain>
    </source>
</reference>
<evidence type="ECO:0000313" key="9">
    <source>
        <dbReference type="Proteomes" id="UP000248865"/>
    </source>
</evidence>
<dbReference type="InterPro" id="IPR016052">
    <property type="entry name" value="YgiW/YdeI"/>
</dbReference>
<organism evidence="6 9">
    <name type="scientific">Escherichia coli</name>
    <dbReference type="NCBI Taxonomy" id="562"/>
    <lineage>
        <taxon>Bacteria</taxon>
        <taxon>Pseudomonadati</taxon>
        <taxon>Pseudomonadota</taxon>
        <taxon>Gammaproteobacteria</taxon>
        <taxon>Enterobacterales</taxon>
        <taxon>Enterobacteriaceae</taxon>
        <taxon>Escherichia</taxon>
    </lineage>
</organism>
<name>A0A0D6ZI51_ECOLX</name>
<dbReference type="EMBL" id="AASXRC010000079">
    <property type="protein sequence ID" value="EFI0216092.1"/>
    <property type="molecule type" value="Genomic_DNA"/>
</dbReference>
<dbReference type="Pfam" id="PF04076">
    <property type="entry name" value="BOF"/>
    <property type="match status" value="1"/>
</dbReference>
<dbReference type="RefSeq" id="WP_000756596.1">
    <property type="nucleotide sequence ID" value="NZ_AP018796.1"/>
</dbReference>
<dbReference type="SUPFAM" id="SSF101756">
    <property type="entry name" value="Hypothetical protein YgiW"/>
    <property type="match status" value="1"/>
</dbReference>
<dbReference type="Gene3D" id="2.40.50.200">
    <property type="entry name" value="Bacterial OB-fold"/>
    <property type="match status" value="1"/>
</dbReference>
<evidence type="ECO:0000256" key="2">
    <source>
        <dbReference type="SAM" id="SignalP"/>
    </source>
</evidence>
<dbReference type="EMBL" id="AP018802">
    <property type="protein sequence ID" value="BBF53938.1"/>
    <property type="molecule type" value="Genomic_DNA"/>
</dbReference>
<feature type="chain" id="PRO_5015035915" evidence="2">
    <location>
        <begin position="20"/>
        <end position="114"/>
    </location>
</feature>
<dbReference type="Proteomes" id="UP000281900">
    <property type="component" value="Chromosome"/>
</dbReference>
<evidence type="ECO:0000313" key="13">
    <source>
        <dbReference type="Proteomes" id="UP000521994"/>
    </source>
</evidence>
<dbReference type="SMR" id="A0A0D6ZI51"/>
<evidence type="ECO:0000313" key="4">
    <source>
        <dbReference type="EMBL" id="EFI0216092.1"/>
    </source>
</evidence>
<evidence type="ECO:0000313" key="12">
    <source>
        <dbReference type="Proteomes" id="UP000305093"/>
    </source>
</evidence>
<reference evidence="4 13" key="6">
    <citation type="submission" date="2020-02" db="EMBL/GenBank/DDBJ databases">
        <authorList>
            <consortium name="PulseNet: The National Subtyping Network for Foodborne Disease Surveillance"/>
            <person name="Tarr C.L."/>
            <person name="Trees E."/>
            <person name="Katz L.S."/>
            <person name="Carleton-Romer H.A."/>
            <person name="Stroika S."/>
            <person name="Kucerova Z."/>
            <person name="Roache K.F."/>
            <person name="Sabol A.L."/>
            <person name="Besser J."/>
            <person name="Gerner-Smidt P."/>
        </authorList>
    </citation>
    <scope>NUCLEOTIDE SEQUENCE [LARGE SCALE GENOMIC DNA]</scope>
    <source>
        <strain evidence="4 13">2014C-3796</strain>
    </source>
</reference>
<reference evidence="6 9" key="2">
    <citation type="submission" date="2018-05" db="EMBL/GenBank/DDBJ databases">
        <title>Genomic sequencing of EHEC O26 New European Clone.</title>
        <authorList>
            <person name="Karnisova L."/>
            <person name="Nunvar J."/>
            <person name="Marejkova M."/>
            <person name="Mellmann A."/>
            <person name="Drevinek P."/>
            <person name="Blahova K."/>
            <person name="Bielaszewska M."/>
        </authorList>
    </citation>
    <scope>NUCLEOTIDE SEQUENCE [LARGE SCALE GENOMIC DNA]</scope>
    <source>
        <strain evidence="6 9">14-391</strain>
    </source>
</reference>
<accession>A0A0D6ZI51</accession>